<proteinExistence type="predicted"/>
<reference evidence="1" key="1">
    <citation type="submission" date="2021-02" db="EMBL/GenBank/DDBJ databases">
        <authorList>
            <person name="Nowell W R."/>
        </authorList>
    </citation>
    <scope>NUCLEOTIDE SEQUENCE</scope>
</reference>
<accession>A0A819TNT9</accession>
<evidence type="ECO:0000313" key="1">
    <source>
        <dbReference type="EMBL" id="CAF4080651.1"/>
    </source>
</evidence>
<sequence>DVAISSRQKDMQNFHFEIDCDRKEIILDDGLFVFSATERALQSSVFFNLNRYRRSEMFHIVKLCGL</sequence>
<feature type="non-terminal residue" evidence="1">
    <location>
        <position position="1"/>
    </location>
</feature>
<name>A0A819TNT9_9BILA</name>
<dbReference type="Proteomes" id="UP000663866">
    <property type="component" value="Unassembled WGS sequence"/>
</dbReference>
<organism evidence="1 2">
    <name type="scientific">Rotaria magnacalcarata</name>
    <dbReference type="NCBI Taxonomy" id="392030"/>
    <lineage>
        <taxon>Eukaryota</taxon>
        <taxon>Metazoa</taxon>
        <taxon>Spiralia</taxon>
        <taxon>Gnathifera</taxon>
        <taxon>Rotifera</taxon>
        <taxon>Eurotatoria</taxon>
        <taxon>Bdelloidea</taxon>
        <taxon>Philodinida</taxon>
        <taxon>Philodinidae</taxon>
        <taxon>Rotaria</taxon>
    </lineage>
</organism>
<keyword evidence="2" id="KW-1185">Reference proteome</keyword>
<gene>
    <name evidence="1" type="ORF">OVN521_LOCUS19750</name>
</gene>
<dbReference type="AlphaFoldDB" id="A0A819TNT9"/>
<comment type="caution">
    <text evidence="1">The sequence shown here is derived from an EMBL/GenBank/DDBJ whole genome shotgun (WGS) entry which is preliminary data.</text>
</comment>
<protein>
    <submittedName>
        <fullName evidence="1">Uncharacterized protein</fullName>
    </submittedName>
</protein>
<evidence type="ECO:0000313" key="2">
    <source>
        <dbReference type="Proteomes" id="UP000663866"/>
    </source>
</evidence>
<dbReference type="EMBL" id="CAJOBG010003784">
    <property type="protein sequence ID" value="CAF4080651.1"/>
    <property type="molecule type" value="Genomic_DNA"/>
</dbReference>